<organism evidence="1">
    <name type="scientific">marine sediment metagenome</name>
    <dbReference type="NCBI Taxonomy" id="412755"/>
    <lineage>
        <taxon>unclassified sequences</taxon>
        <taxon>metagenomes</taxon>
        <taxon>ecological metagenomes</taxon>
    </lineage>
</organism>
<reference evidence="1" key="1">
    <citation type="journal article" date="2015" name="Nature">
        <title>Complex archaea that bridge the gap between prokaryotes and eukaryotes.</title>
        <authorList>
            <person name="Spang A."/>
            <person name="Saw J.H."/>
            <person name="Jorgensen S.L."/>
            <person name="Zaremba-Niedzwiedzka K."/>
            <person name="Martijn J."/>
            <person name="Lind A.E."/>
            <person name="van Eijk R."/>
            <person name="Schleper C."/>
            <person name="Guy L."/>
            <person name="Ettema T.J."/>
        </authorList>
    </citation>
    <scope>NUCLEOTIDE SEQUENCE</scope>
</reference>
<name>A0A0F9FR00_9ZZZZ</name>
<dbReference type="AlphaFoldDB" id="A0A0F9FR00"/>
<feature type="non-terminal residue" evidence="1">
    <location>
        <position position="90"/>
    </location>
</feature>
<dbReference type="EMBL" id="LAZR01031523">
    <property type="protein sequence ID" value="KKL53497.1"/>
    <property type="molecule type" value="Genomic_DNA"/>
</dbReference>
<gene>
    <name evidence="1" type="ORF">LCGC14_2274870</name>
</gene>
<comment type="caution">
    <text evidence="1">The sequence shown here is derived from an EMBL/GenBank/DDBJ whole genome shotgun (WGS) entry which is preliminary data.</text>
</comment>
<sequence length="90" mass="9720">MARDDTLAAAILRALGGTAKQVGGQIQANQIFNQQAEAENLRDRLRFEATEGHRATMEGFAGDRLAIAQSGEERAQQLFDIQNPMGPPAP</sequence>
<protein>
    <submittedName>
        <fullName evidence="1">Uncharacterized protein</fullName>
    </submittedName>
</protein>
<proteinExistence type="predicted"/>
<evidence type="ECO:0000313" key="1">
    <source>
        <dbReference type="EMBL" id="KKL53497.1"/>
    </source>
</evidence>
<accession>A0A0F9FR00</accession>